<keyword evidence="2" id="KW-1133">Transmembrane helix</keyword>
<dbReference type="OrthoDB" id="10506285at2759"/>
<feature type="transmembrane region" description="Helical" evidence="2">
    <location>
        <begin position="182"/>
        <end position="203"/>
    </location>
</feature>
<feature type="compositionally biased region" description="Polar residues" evidence="1">
    <location>
        <begin position="136"/>
        <end position="148"/>
    </location>
</feature>
<feature type="compositionally biased region" description="Polar residues" evidence="1">
    <location>
        <begin position="26"/>
        <end position="37"/>
    </location>
</feature>
<feature type="region of interest" description="Disordered" evidence="1">
    <location>
        <begin position="327"/>
        <end position="361"/>
    </location>
</feature>
<feature type="compositionally biased region" description="Low complexity" evidence="1">
    <location>
        <begin position="338"/>
        <end position="361"/>
    </location>
</feature>
<gene>
    <name evidence="3" type="ORF">B0T11DRAFT_17954</name>
</gene>
<feature type="compositionally biased region" description="Low complexity" evidence="1">
    <location>
        <begin position="149"/>
        <end position="169"/>
    </location>
</feature>
<name>A0A8K0TVQ3_9PEZI</name>
<dbReference type="Proteomes" id="UP000813385">
    <property type="component" value="Unassembled WGS sequence"/>
</dbReference>
<dbReference type="EMBL" id="JAGPXD010000001">
    <property type="protein sequence ID" value="KAH7376198.1"/>
    <property type="molecule type" value="Genomic_DNA"/>
</dbReference>
<reference evidence="3" key="1">
    <citation type="journal article" date="2021" name="Nat. Commun.">
        <title>Genetic determinants of endophytism in the Arabidopsis root mycobiome.</title>
        <authorList>
            <person name="Mesny F."/>
            <person name="Miyauchi S."/>
            <person name="Thiergart T."/>
            <person name="Pickel B."/>
            <person name="Atanasova L."/>
            <person name="Karlsson M."/>
            <person name="Huettel B."/>
            <person name="Barry K.W."/>
            <person name="Haridas S."/>
            <person name="Chen C."/>
            <person name="Bauer D."/>
            <person name="Andreopoulos W."/>
            <person name="Pangilinan J."/>
            <person name="LaButti K."/>
            <person name="Riley R."/>
            <person name="Lipzen A."/>
            <person name="Clum A."/>
            <person name="Drula E."/>
            <person name="Henrissat B."/>
            <person name="Kohler A."/>
            <person name="Grigoriev I.V."/>
            <person name="Martin F.M."/>
            <person name="Hacquard S."/>
        </authorList>
    </citation>
    <scope>NUCLEOTIDE SEQUENCE</scope>
    <source>
        <strain evidence="3">MPI-CAGE-AT-0016</strain>
    </source>
</reference>
<sequence>MKIRAPWKTPAHDDQAPRQGYPPPHTLSTLLHQTSRVWTARETDARLAARGAQTDGAQADDHRSRGIQGRSRPGRTGSGAADEPAQTSGSPVSGSPAGHLLDSATSGHTSDGPRTFNPLAPRVLSNDPTLPAAGLTTRTTNQTWIDPQSTAAASPADATSSSTDSASATSRFGPMSLDGDEVVALLSGLVILILLLLVLLIWMCFRDPNRNASIDAESRHGLNDTPPVITLTMLEPSALPRSHQDVLGRAAETGPGAANWPLSQNQIRIPLRPRPNRRTLSSELSPFGYIRRSNLSDVASSVGGGGGSAPATRPASISAAWLSPSRAMFGRGGAQGGSTAPSTAPARPSSPVQQQQPLSTV</sequence>
<keyword evidence="2" id="KW-0472">Membrane</keyword>
<dbReference type="AlphaFoldDB" id="A0A8K0TVQ3"/>
<evidence type="ECO:0000256" key="1">
    <source>
        <dbReference type="SAM" id="MobiDB-lite"/>
    </source>
</evidence>
<feature type="region of interest" description="Disordered" evidence="1">
    <location>
        <begin position="1"/>
        <end position="169"/>
    </location>
</feature>
<comment type="caution">
    <text evidence="3">The sequence shown here is derived from an EMBL/GenBank/DDBJ whole genome shotgun (WGS) entry which is preliminary data.</text>
</comment>
<evidence type="ECO:0000256" key="2">
    <source>
        <dbReference type="SAM" id="Phobius"/>
    </source>
</evidence>
<evidence type="ECO:0000313" key="3">
    <source>
        <dbReference type="EMBL" id="KAH7376198.1"/>
    </source>
</evidence>
<keyword evidence="2" id="KW-0812">Transmembrane</keyword>
<organism evidence="3 4">
    <name type="scientific">Plectosphaerella cucumerina</name>
    <dbReference type="NCBI Taxonomy" id="40658"/>
    <lineage>
        <taxon>Eukaryota</taxon>
        <taxon>Fungi</taxon>
        <taxon>Dikarya</taxon>
        <taxon>Ascomycota</taxon>
        <taxon>Pezizomycotina</taxon>
        <taxon>Sordariomycetes</taxon>
        <taxon>Hypocreomycetidae</taxon>
        <taxon>Glomerellales</taxon>
        <taxon>Plectosphaerellaceae</taxon>
        <taxon>Plectosphaerella</taxon>
    </lineage>
</organism>
<evidence type="ECO:0000313" key="4">
    <source>
        <dbReference type="Proteomes" id="UP000813385"/>
    </source>
</evidence>
<proteinExistence type="predicted"/>
<keyword evidence="4" id="KW-1185">Reference proteome</keyword>
<protein>
    <submittedName>
        <fullName evidence="3">Uncharacterized protein</fullName>
    </submittedName>
</protein>
<accession>A0A8K0TVQ3</accession>